<protein>
    <submittedName>
        <fullName evidence="3">rRNA methyltransferase YqxC</fullName>
    </submittedName>
</protein>
<feature type="non-terminal residue" evidence="3">
    <location>
        <position position="1"/>
    </location>
</feature>
<dbReference type="GO" id="GO:0008168">
    <property type="term" value="F:methyltransferase activity"/>
    <property type="evidence" value="ECO:0007669"/>
    <property type="project" value="UniProtKB-KW"/>
</dbReference>
<comment type="caution">
    <text evidence="3">The sequence shown here is derived from an EMBL/GenBank/DDBJ whole genome shotgun (WGS) entry which is preliminary data.</text>
</comment>
<dbReference type="InterPro" id="IPR047048">
    <property type="entry name" value="TlyA"/>
</dbReference>
<keyword evidence="3" id="KW-0489">Methyltransferase</keyword>
<gene>
    <name evidence="3" type="ORF">Lpp123_03654</name>
</gene>
<feature type="domain" description="Ribosomal RNA methyltransferase FtsJ" evidence="2">
    <location>
        <begin position="16"/>
        <end position="83"/>
    </location>
</feature>
<dbReference type="GO" id="GO:0032259">
    <property type="term" value="P:methylation"/>
    <property type="evidence" value="ECO:0007669"/>
    <property type="project" value="UniProtKB-KW"/>
</dbReference>
<dbReference type="PANTHER" id="PTHR32319:SF0">
    <property type="entry name" value="BACTERIAL HEMOLYSIN-LIKE PROTEIN"/>
    <property type="match status" value="1"/>
</dbReference>
<evidence type="ECO:0000259" key="2">
    <source>
        <dbReference type="Pfam" id="PF01728"/>
    </source>
</evidence>
<reference evidence="3 4" key="1">
    <citation type="journal article" date="2013" name="PLoS ONE">
        <title>Lactobacillus paracasei comparative genomics: towards species pan-genome definition and exploitation of diversity.</title>
        <authorList>
            <person name="Smokvina T."/>
            <person name="Wels M."/>
            <person name="Polka J."/>
            <person name="Chervaux C."/>
            <person name="Brisse S."/>
            <person name="Boekhorst J."/>
            <person name="van Hylckama Vlieg J.E."/>
            <person name="Siezen R.J."/>
        </authorList>
    </citation>
    <scope>NUCLEOTIDE SEQUENCE [LARGE SCALE GENOMIC DNA]</scope>
    <source>
        <strain evidence="3 4">Lpp123</strain>
    </source>
</reference>
<dbReference type="PANTHER" id="PTHR32319">
    <property type="entry name" value="BACTERIAL HEMOLYSIN-LIKE PROTEIN"/>
    <property type="match status" value="1"/>
</dbReference>
<proteinExistence type="predicted"/>
<dbReference type="InterPro" id="IPR029063">
    <property type="entry name" value="SAM-dependent_MTases_sf"/>
</dbReference>
<dbReference type="GO" id="GO:0003723">
    <property type="term" value="F:RNA binding"/>
    <property type="evidence" value="ECO:0007669"/>
    <property type="project" value="UniProtKB-KW"/>
</dbReference>
<dbReference type="Proteomes" id="UP000014316">
    <property type="component" value="Unassembled WGS sequence"/>
</dbReference>
<dbReference type="Pfam" id="PF01728">
    <property type="entry name" value="FtsJ"/>
    <property type="match status" value="1"/>
</dbReference>
<name>A0A829GJ41_LACPA</name>
<dbReference type="InterPro" id="IPR002877">
    <property type="entry name" value="RNA_MeTrfase_FtsJ_dom"/>
</dbReference>
<sequence>LILPPLKAILIPGGHAVALIKPQFEAGPANVGKHGIVRDPQVHRDVLKMIVDFALEAGYDVLGLDYSPIKGGEGNIEFLIHLQNSAQTPGKMAPDVDIEETLTAAYGDLHRP</sequence>
<evidence type="ECO:0000313" key="4">
    <source>
        <dbReference type="Proteomes" id="UP000014316"/>
    </source>
</evidence>
<keyword evidence="1" id="KW-0694">RNA-binding</keyword>
<evidence type="ECO:0000313" key="3">
    <source>
        <dbReference type="EMBL" id="EPC57360.1"/>
    </source>
</evidence>
<accession>A0A829GJ41</accession>
<keyword evidence="3" id="KW-0808">Transferase</keyword>
<evidence type="ECO:0000256" key="1">
    <source>
        <dbReference type="ARBA" id="ARBA00022884"/>
    </source>
</evidence>
<dbReference type="AlphaFoldDB" id="A0A829GJ41"/>
<dbReference type="EMBL" id="ANJW01000210">
    <property type="protein sequence ID" value="EPC57360.1"/>
    <property type="molecule type" value="Genomic_DNA"/>
</dbReference>
<organism evidence="3 4">
    <name type="scientific">Lacticaseibacillus paracasei subsp. paracasei Lpp123</name>
    <dbReference type="NCBI Taxonomy" id="1256201"/>
    <lineage>
        <taxon>Bacteria</taxon>
        <taxon>Bacillati</taxon>
        <taxon>Bacillota</taxon>
        <taxon>Bacilli</taxon>
        <taxon>Lactobacillales</taxon>
        <taxon>Lactobacillaceae</taxon>
        <taxon>Lacticaseibacillus</taxon>
    </lineage>
</organism>
<dbReference type="Gene3D" id="3.40.50.150">
    <property type="entry name" value="Vaccinia Virus protein VP39"/>
    <property type="match status" value="1"/>
</dbReference>